<dbReference type="OrthoDB" id="6154864at2759"/>
<dbReference type="EMBL" id="JYDH01000003">
    <property type="protein sequence ID" value="KRY42510.1"/>
    <property type="molecule type" value="Genomic_DNA"/>
</dbReference>
<name>A0A0V1C0I3_TRISP</name>
<protein>
    <submittedName>
        <fullName evidence="1">Uncharacterized protein</fullName>
    </submittedName>
</protein>
<comment type="caution">
    <text evidence="1">The sequence shown here is derived from an EMBL/GenBank/DDBJ whole genome shotgun (WGS) entry which is preliminary data.</text>
</comment>
<dbReference type="AlphaFoldDB" id="A0A0V1C0I3"/>
<organism evidence="1 2">
    <name type="scientific">Trichinella spiralis</name>
    <name type="common">Trichina worm</name>
    <dbReference type="NCBI Taxonomy" id="6334"/>
    <lineage>
        <taxon>Eukaryota</taxon>
        <taxon>Metazoa</taxon>
        <taxon>Ecdysozoa</taxon>
        <taxon>Nematoda</taxon>
        <taxon>Enoplea</taxon>
        <taxon>Dorylaimia</taxon>
        <taxon>Trichinellida</taxon>
        <taxon>Trichinellidae</taxon>
        <taxon>Trichinella</taxon>
    </lineage>
</organism>
<dbReference type="InParanoid" id="A0A0V1C0I3"/>
<evidence type="ECO:0000313" key="1">
    <source>
        <dbReference type="EMBL" id="KRY42510.1"/>
    </source>
</evidence>
<keyword evidence="2" id="KW-1185">Reference proteome</keyword>
<accession>A0A0V1C0I3</accession>
<dbReference type="Proteomes" id="UP000054776">
    <property type="component" value="Unassembled WGS sequence"/>
</dbReference>
<sequence>MLQATALLPVLQIDWYHSRRHYGYHGPTISLVLAGVMTDDRLPLWNVHNVNIRTNNHLESWYNWLYKKADKSHVGFDELLQLLIAEQGVVGILINQLL</sequence>
<reference evidence="1 2" key="1">
    <citation type="submission" date="2015-01" db="EMBL/GenBank/DDBJ databases">
        <title>Evolution of Trichinella species and genotypes.</title>
        <authorList>
            <person name="Korhonen P.K."/>
            <person name="Edoardo P."/>
            <person name="Giuseppe L.R."/>
            <person name="Gasser R.B."/>
        </authorList>
    </citation>
    <scope>NUCLEOTIDE SEQUENCE [LARGE SCALE GENOMIC DNA]</scope>
    <source>
        <strain evidence="1">ISS3</strain>
    </source>
</reference>
<gene>
    <name evidence="1" type="ORF">T01_3416</name>
</gene>
<evidence type="ECO:0000313" key="2">
    <source>
        <dbReference type="Proteomes" id="UP000054776"/>
    </source>
</evidence>
<proteinExistence type="predicted"/>